<organism evidence="1 2">
    <name type="scientific">Botryotinia fuckeliana (strain T4)</name>
    <name type="common">Noble rot fungus</name>
    <name type="synonym">Botrytis cinerea</name>
    <dbReference type="NCBI Taxonomy" id="999810"/>
    <lineage>
        <taxon>Eukaryota</taxon>
        <taxon>Fungi</taxon>
        <taxon>Dikarya</taxon>
        <taxon>Ascomycota</taxon>
        <taxon>Pezizomycotina</taxon>
        <taxon>Leotiomycetes</taxon>
        <taxon>Helotiales</taxon>
        <taxon>Sclerotiniaceae</taxon>
        <taxon>Botrytis</taxon>
    </lineage>
</organism>
<dbReference type="Proteomes" id="UP000008177">
    <property type="component" value="Unplaced contigs"/>
</dbReference>
<evidence type="ECO:0000313" key="1">
    <source>
        <dbReference type="EMBL" id="CCD55131.1"/>
    </source>
</evidence>
<name>G2YU33_BOTF4</name>
<dbReference type="EMBL" id="FQ790353">
    <property type="protein sequence ID" value="CCD55131.1"/>
    <property type="molecule type" value="Genomic_DNA"/>
</dbReference>
<gene>
    <name evidence="1" type="ORF">BofuT4_uP159520.1</name>
</gene>
<dbReference type="HOGENOM" id="CLU_3013982_0_0_1"/>
<dbReference type="InParanoid" id="G2YU33"/>
<sequence>MVPPVCSLSILQRLVCFPESEYSIFFSISAPLMAPSTLKRRWVKWIPAKLDDADGV</sequence>
<proteinExistence type="predicted"/>
<dbReference type="AlphaFoldDB" id="G2YU33"/>
<protein>
    <submittedName>
        <fullName evidence="1">Uncharacterized protein</fullName>
    </submittedName>
</protein>
<evidence type="ECO:0000313" key="2">
    <source>
        <dbReference type="Proteomes" id="UP000008177"/>
    </source>
</evidence>
<reference evidence="2" key="1">
    <citation type="journal article" date="2011" name="PLoS Genet.">
        <title>Genomic analysis of the necrotrophic fungal pathogens Sclerotinia sclerotiorum and Botrytis cinerea.</title>
        <authorList>
            <person name="Amselem J."/>
            <person name="Cuomo C.A."/>
            <person name="van Kan J.A."/>
            <person name="Viaud M."/>
            <person name="Benito E.P."/>
            <person name="Couloux A."/>
            <person name="Coutinho P.M."/>
            <person name="de Vries R.P."/>
            <person name="Dyer P.S."/>
            <person name="Fillinger S."/>
            <person name="Fournier E."/>
            <person name="Gout L."/>
            <person name="Hahn M."/>
            <person name="Kohn L."/>
            <person name="Lapalu N."/>
            <person name="Plummer K.M."/>
            <person name="Pradier J.M."/>
            <person name="Quevillon E."/>
            <person name="Sharon A."/>
            <person name="Simon A."/>
            <person name="ten Have A."/>
            <person name="Tudzynski B."/>
            <person name="Tudzynski P."/>
            <person name="Wincker P."/>
            <person name="Andrew M."/>
            <person name="Anthouard V."/>
            <person name="Beever R.E."/>
            <person name="Beffa R."/>
            <person name="Benoit I."/>
            <person name="Bouzid O."/>
            <person name="Brault B."/>
            <person name="Chen Z."/>
            <person name="Choquer M."/>
            <person name="Collemare J."/>
            <person name="Cotton P."/>
            <person name="Danchin E.G."/>
            <person name="Da Silva C."/>
            <person name="Gautier A."/>
            <person name="Giraud C."/>
            <person name="Giraud T."/>
            <person name="Gonzalez C."/>
            <person name="Grossetete S."/>
            <person name="Guldener U."/>
            <person name="Henrissat B."/>
            <person name="Howlett B.J."/>
            <person name="Kodira C."/>
            <person name="Kretschmer M."/>
            <person name="Lappartient A."/>
            <person name="Leroch M."/>
            <person name="Levis C."/>
            <person name="Mauceli E."/>
            <person name="Neuveglise C."/>
            <person name="Oeser B."/>
            <person name="Pearson M."/>
            <person name="Poulain J."/>
            <person name="Poussereau N."/>
            <person name="Quesneville H."/>
            <person name="Rascle C."/>
            <person name="Schumacher J."/>
            <person name="Segurens B."/>
            <person name="Sexton A."/>
            <person name="Silva E."/>
            <person name="Sirven C."/>
            <person name="Soanes D.M."/>
            <person name="Talbot N.J."/>
            <person name="Templeton M."/>
            <person name="Yandava C."/>
            <person name="Yarden O."/>
            <person name="Zeng Q."/>
            <person name="Rollins J.A."/>
            <person name="Lebrun M.H."/>
            <person name="Dickman M."/>
        </authorList>
    </citation>
    <scope>NUCLEOTIDE SEQUENCE [LARGE SCALE GENOMIC DNA]</scope>
    <source>
        <strain evidence="2">T4</strain>
    </source>
</reference>
<accession>G2YU33</accession>